<reference evidence="2" key="1">
    <citation type="submission" date="2021-02" db="EMBL/GenBank/DDBJ databases">
        <authorList>
            <person name="Nowell W R."/>
        </authorList>
    </citation>
    <scope>NUCLEOTIDE SEQUENCE</scope>
</reference>
<organism evidence="2 3">
    <name type="scientific">Rotaria socialis</name>
    <dbReference type="NCBI Taxonomy" id="392032"/>
    <lineage>
        <taxon>Eukaryota</taxon>
        <taxon>Metazoa</taxon>
        <taxon>Spiralia</taxon>
        <taxon>Gnathifera</taxon>
        <taxon>Rotifera</taxon>
        <taxon>Eurotatoria</taxon>
        <taxon>Bdelloidea</taxon>
        <taxon>Philodinida</taxon>
        <taxon>Philodinidae</taxon>
        <taxon>Rotaria</taxon>
    </lineage>
</organism>
<dbReference type="AlphaFoldDB" id="A0A821UY85"/>
<proteinExistence type="predicted"/>
<name>A0A821UY85_9BILA</name>
<evidence type="ECO:0000313" key="3">
    <source>
        <dbReference type="Proteomes" id="UP000663873"/>
    </source>
</evidence>
<comment type="caution">
    <text evidence="2">The sequence shown here is derived from an EMBL/GenBank/DDBJ whole genome shotgun (WGS) entry which is preliminary data.</text>
</comment>
<keyword evidence="3" id="KW-1185">Reference proteome</keyword>
<sequence length="71" mass="7746">RDISRGDDDAAVAIDCGALTLVILIRFEFLMVVGDGRSLFRMLFVDFSCGDNVCKVVCPESGEEFNGDVLL</sequence>
<dbReference type="EMBL" id="CAJOBP010075384">
    <property type="protein sequence ID" value="CAF4896893.1"/>
    <property type="molecule type" value="Genomic_DNA"/>
</dbReference>
<evidence type="ECO:0000256" key="1">
    <source>
        <dbReference type="SAM" id="Phobius"/>
    </source>
</evidence>
<keyword evidence="1" id="KW-0472">Membrane</keyword>
<dbReference type="Proteomes" id="UP000663873">
    <property type="component" value="Unassembled WGS sequence"/>
</dbReference>
<gene>
    <name evidence="2" type="ORF">UJA718_LOCUS45332</name>
</gene>
<keyword evidence="1" id="KW-0812">Transmembrane</keyword>
<feature type="non-terminal residue" evidence="2">
    <location>
        <position position="1"/>
    </location>
</feature>
<evidence type="ECO:0000313" key="2">
    <source>
        <dbReference type="EMBL" id="CAF4896893.1"/>
    </source>
</evidence>
<protein>
    <submittedName>
        <fullName evidence="2">Uncharacterized protein</fullName>
    </submittedName>
</protein>
<keyword evidence="1" id="KW-1133">Transmembrane helix</keyword>
<feature type="transmembrane region" description="Helical" evidence="1">
    <location>
        <begin position="12"/>
        <end position="33"/>
    </location>
</feature>
<accession>A0A821UY85</accession>